<protein>
    <submittedName>
        <fullName evidence="3">NAD-dependent epimerase/dehydratase family protein</fullName>
    </submittedName>
</protein>
<name>A0ABW6JCI9_STRCE</name>
<sequence>MPGLSVVILGSSGFLGRGLGAAFAARGARVHGVSRGGPPPGAGPSSGRTTTATYLDLLTAASGELRAAFSAARPDVVVNAAGRAWRADEAEMNAGNAVLVERVVTALAELPGPPVRLVQLGSVHEYGAGDPAGGTGERHDPDPVTPYGRTKLLGTRAVLRGAREGSVEGVVLRLANVIGAGVPEGSLFGRVAAHLGASAAARARGEQVTALRLPPLRAARDLVDARDVADAVVAAASALSAAVTGQVINVGRGEAVVMRALIDRMIALSGVDVPVTEAAEAPARTDVARQCLDISRARRLLGWSPSRGLDDSLRDLLASVLPPERPSHSTPLGITAASPAGEGN</sequence>
<feature type="domain" description="NAD-dependent epimerase/dehydratase" evidence="2">
    <location>
        <begin position="6"/>
        <end position="251"/>
    </location>
</feature>
<dbReference type="Proteomes" id="UP001600650">
    <property type="component" value="Unassembled WGS sequence"/>
</dbReference>
<keyword evidence="4" id="KW-1185">Reference proteome</keyword>
<organism evidence="3 4">
    <name type="scientific">Streptomyces cellulosae</name>
    <dbReference type="NCBI Taxonomy" id="1968"/>
    <lineage>
        <taxon>Bacteria</taxon>
        <taxon>Bacillati</taxon>
        <taxon>Actinomycetota</taxon>
        <taxon>Actinomycetes</taxon>
        <taxon>Kitasatosporales</taxon>
        <taxon>Streptomycetaceae</taxon>
        <taxon>Streptomyces</taxon>
    </lineage>
</organism>
<proteinExistence type="predicted"/>
<gene>
    <name evidence="3" type="ORF">ACFU0X_08550</name>
</gene>
<dbReference type="Gene3D" id="3.90.25.10">
    <property type="entry name" value="UDP-galactose 4-epimerase, domain 1"/>
    <property type="match status" value="1"/>
</dbReference>
<dbReference type="InterPro" id="IPR036291">
    <property type="entry name" value="NAD(P)-bd_dom_sf"/>
</dbReference>
<accession>A0ABW6JCI9</accession>
<comment type="caution">
    <text evidence="3">The sequence shown here is derived from an EMBL/GenBank/DDBJ whole genome shotgun (WGS) entry which is preliminary data.</text>
</comment>
<dbReference type="RefSeq" id="WP_381725915.1">
    <property type="nucleotide sequence ID" value="NZ_JBHVBU010000016.1"/>
</dbReference>
<dbReference type="PANTHER" id="PTHR43245:SF13">
    <property type="entry name" value="UDP-D-APIOSE_UDP-D-XYLOSE SYNTHASE 2"/>
    <property type="match status" value="1"/>
</dbReference>
<evidence type="ECO:0000313" key="3">
    <source>
        <dbReference type="EMBL" id="MFE7963085.1"/>
    </source>
</evidence>
<dbReference type="SUPFAM" id="SSF51735">
    <property type="entry name" value="NAD(P)-binding Rossmann-fold domains"/>
    <property type="match status" value="1"/>
</dbReference>
<dbReference type="InterPro" id="IPR050177">
    <property type="entry name" value="Lipid_A_modif_metabolic_enz"/>
</dbReference>
<feature type="region of interest" description="Disordered" evidence="1">
    <location>
        <begin position="321"/>
        <end position="344"/>
    </location>
</feature>
<evidence type="ECO:0000256" key="1">
    <source>
        <dbReference type="SAM" id="MobiDB-lite"/>
    </source>
</evidence>
<reference evidence="3 4" key="1">
    <citation type="submission" date="2024-09" db="EMBL/GenBank/DDBJ databases">
        <title>The Natural Products Discovery Center: Release of the First 8490 Sequenced Strains for Exploring Actinobacteria Biosynthetic Diversity.</title>
        <authorList>
            <person name="Kalkreuter E."/>
            <person name="Kautsar S.A."/>
            <person name="Yang D."/>
            <person name="Bader C.D."/>
            <person name="Teijaro C.N."/>
            <person name="Fluegel L."/>
            <person name="Davis C.M."/>
            <person name="Simpson J.R."/>
            <person name="Lauterbach L."/>
            <person name="Steele A.D."/>
            <person name="Gui C."/>
            <person name="Meng S."/>
            <person name="Li G."/>
            <person name="Viehrig K."/>
            <person name="Ye F."/>
            <person name="Su P."/>
            <person name="Kiefer A.F."/>
            <person name="Nichols A."/>
            <person name="Cepeda A.J."/>
            <person name="Yan W."/>
            <person name="Fan B."/>
            <person name="Jiang Y."/>
            <person name="Adhikari A."/>
            <person name="Zheng C.-J."/>
            <person name="Schuster L."/>
            <person name="Cowan T.M."/>
            <person name="Smanski M.J."/>
            <person name="Chevrette M.G."/>
            <person name="De Carvalho L.P.S."/>
            <person name="Shen B."/>
        </authorList>
    </citation>
    <scope>NUCLEOTIDE SEQUENCE [LARGE SCALE GENOMIC DNA]</scope>
    <source>
        <strain evidence="3 4">NPDC057399</strain>
    </source>
</reference>
<evidence type="ECO:0000259" key="2">
    <source>
        <dbReference type="Pfam" id="PF01370"/>
    </source>
</evidence>
<dbReference type="Pfam" id="PF01370">
    <property type="entry name" value="Epimerase"/>
    <property type="match status" value="1"/>
</dbReference>
<dbReference type="EMBL" id="JBHVBU010000016">
    <property type="protein sequence ID" value="MFE7963085.1"/>
    <property type="molecule type" value="Genomic_DNA"/>
</dbReference>
<dbReference type="Gene3D" id="3.40.50.720">
    <property type="entry name" value="NAD(P)-binding Rossmann-like Domain"/>
    <property type="match status" value="1"/>
</dbReference>
<evidence type="ECO:0000313" key="4">
    <source>
        <dbReference type="Proteomes" id="UP001600650"/>
    </source>
</evidence>
<dbReference type="PANTHER" id="PTHR43245">
    <property type="entry name" value="BIFUNCTIONAL POLYMYXIN RESISTANCE PROTEIN ARNA"/>
    <property type="match status" value="1"/>
</dbReference>
<dbReference type="InterPro" id="IPR001509">
    <property type="entry name" value="Epimerase_deHydtase"/>
</dbReference>
<feature type="region of interest" description="Disordered" evidence="1">
    <location>
        <begin position="129"/>
        <end position="149"/>
    </location>
</feature>